<dbReference type="PROSITE" id="PS50977">
    <property type="entry name" value="HTH_TETR_2"/>
    <property type="match status" value="1"/>
</dbReference>
<dbReference type="InterPro" id="IPR041583">
    <property type="entry name" value="TetR_C_31"/>
</dbReference>
<organism evidence="4 5">
    <name type="scientific">Rhodococcus triatomae</name>
    <dbReference type="NCBI Taxonomy" id="300028"/>
    <lineage>
        <taxon>Bacteria</taxon>
        <taxon>Bacillati</taxon>
        <taxon>Actinomycetota</taxon>
        <taxon>Actinomycetes</taxon>
        <taxon>Mycobacteriales</taxon>
        <taxon>Nocardiaceae</taxon>
        <taxon>Rhodococcus</taxon>
    </lineage>
</organism>
<feature type="DNA-binding region" description="H-T-H motif" evidence="2">
    <location>
        <begin position="17"/>
        <end position="36"/>
    </location>
</feature>
<feature type="domain" description="HTH tetR-type" evidence="3">
    <location>
        <begin position="1"/>
        <end position="54"/>
    </location>
</feature>
<dbReference type="InterPro" id="IPR009057">
    <property type="entry name" value="Homeodomain-like_sf"/>
</dbReference>
<dbReference type="EMBL" id="FNDN01000001">
    <property type="protein sequence ID" value="SDH29168.1"/>
    <property type="molecule type" value="Genomic_DNA"/>
</dbReference>
<name>A0A1G8B7M0_9NOCA</name>
<proteinExistence type="predicted"/>
<dbReference type="Pfam" id="PF17940">
    <property type="entry name" value="TetR_C_31"/>
    <property type="match status" value="1"/>
</dbReference>
<dbReference type="Proteomes" id="UP000183263">
    <property type="component" value="Unassembled WGS sequence"/>
</dbReference>
<accession>A0A1G8B7M0</accession>
<dbReference type="InterPro" id="IPR001647">
    <property type="entry name" value="HTH_TetR"/>
</dbReference>
<keyword evidence="1 2" id="KW-0238">DNA-binding</keyword>
<keyword evidence="5" id="KW-1185">Reference proteome</keyword>
<evidence type="ECO:0000259" key="3">
    <source>
        <dbReference type="PROSITE" id="PS50977"/>
    </source>
</evidence>
<evidence type="ECO:0000313" key="4">
    <source>
        <dbReference type="EMBL" id="SDH29168.1"/>
    </source>
</evidence>
<dbReference type="SUPFAM" id="SSF46689">
    <property type="entry name" value="Homeodomain-like"/>
    <property type="match status" value="1"/>
</dbReference>
<gene>
    <name evidence="4" type="ORF">SAMN05444695_101691</name>
</gene>
<sequence length="187" mass="20866">MDAAADLLLEGGFEAVRHRSVASRSGLPLASTTYYFESLDELIAAAVERNGARDLDEMRNHVRQVTHRRRGRESTVDLLVDLVVGSGDAERLAARYEWLVAAARRPELRDVQIRLRSQIDDVVAEACRRSDRDDRGRPRRLVSVIDGAMVCGIGNRDPDLRAAARTLLLDVIDVLAPQAEYHDGEEH</sequence>
<evidence type="ECO:0000256" key="1">
    <source>
        <dbReference type="ARBA" id="ARBA00023125"/>
    </source>
</evidence>
<evidence type="ECO:0000313" key="5">
    <source>
        <dbReference type="Proteomes" id="UP000183263"/>
    </source>
</evidence>
<reference evidence="4 5" key="1">
    <citation type="submission" date="2016-10" db="EMBL/GenBank/DDBJ databases">
        <authorList>
            <person name="de Groot N.N."/>
        </authorList>
    </citation>
    <scope>NUCLEOTIDE SEQUENCE [LARGE SCALE GENOMIC DNA]</scope>
    <source>
        <strain evidence="4 5">DSM 44892</strain>
    </source>
</reference>
<dbReference type="GO" id="GO:0003677">
    <property type="term" value="F:DNA binding"/>
    <property type="evidence" value="ECO:0007669"/>
    <property type="project" value="UniProtKB-UniRule"/>
</dbReference>
<dbReference type="Gene3D" id="1.10.357.10">
    <property type="entry name" value="Tetracycline Repressor, domain 2"/>
    <property type="match status" value="1"/>
</dbReference>
<dbReference type="AlphaFoldDB" id="A0A1G8B7M0"/>
<evidence type="ECO:0000256" key="2">
    <source>
        <dbReference type="PROSITE-ProRule" id="PRU00335"/>
    </source>
</evidence>
<protein>
    <submittedName>
        <fullName evidence="4">DNA-binding transcriptional regulator YbjK</fullName>
    </submittedName>
</protein>